<evidence type="ECO:0000313" key="2">
    <source>
        <dbReference type="Proteomes" id="UP001148662"/>
    </source>
</evidence>
<reference evidence="1" key="1">
    <citation type="submission" date="2022-07" db="EMBL/GenBank/DDBJ databases">
        <title>Genome Sequence of Phlebia brevispora.</title>
        <authorList>
            <person name="Buettner E."/>
        </authorList>
    </citation>
    <scope>NUCLEOTIDE SEQUENCE</scope>
    <source>
        <strain evidence="1">MPL23</strain>
    </source>
</reference>
<sequence length="645" mass="74135">MLSIFRRCLDSRDSQERIQIEFAREEIAKIQRLTELREDYLVERGRVLKEVDDAFARKRACVLKELRVLRTRWNSTVPIARLPAEIVTMIFEEYVADHWRTYVGQSSRIPYSWFTILHICREWRRIAFCTHTLWTCLIPASLPCTTFVLSHSGSMSLTVRFGHYLAFGFKARIDLLDAFQLALPAYRMVLQELQRIRVAEIRMSTEVQTFLLELEKQRSGLSMPMMRDLQLFMNDGVDISLFSRADLSHLVSLGLHKATPEAMKSSIRLTLTNLEVDLNNSGYAVDVVVSLQQLPLLRRLTVSSIRPNTDPELLQEELEFESLDVHARLPNLEYLRIEAHPFSATQLLDSVFFPLDATIELVFTNEYRYNLMPEDLMPLIVSKTLRSDDGVADASYSRLYPHRLHFRDSMMELNAELWTTRCPDQAIADCSQAVHDGRPRLSFTGSWDNYFPVTAVRNFMASLPELPAMRLVTDSADTDEYKSVFNGILCNLERLHLYDEPCLILALAAPFRQRSHSLGTGLPSLPIRHLFPKLKVIEIKDAVFHSEPQQESKSPFFLKIIACLRSRAAHGYKIEKLQLSEAVNLSSGDIAVLEEYVGSVEVIDEVFMEEESWASGSWEEDEAEQEDEWMSSVSDTSEQEQSDEN</sequence>
<dbReference type="Proteomes" id="UP001148662">
    <property type="component" value="Unassembled WGS sequence"/>
</dbReference>
<organism evidence="1 2">
    <name type="scientific">Phlebia brevispora</name>
    <dbReference type="NCBI Taxonomy" id="194682"/>
    <lineage>
        <taxon>Eukaryota</taxon>
        <taxon>Fungi</taxon>
        <taxon>Dikarya</taxon>
        <taxon>Basidiomycota</taxon>
        <taxon>Agaricomycotina</taxon>
        <taxon>Agaricomycetes</taxon>
        <taxon>Polyporales</taxon>
        <taxon>Meruliaceae</taxon>
        <taxon>Phlebia</taxon>
    </lineage>
</organism>
<proteinExistence type="predicted"/>
<gene>
    <name evidence="1" type="ORF">NM688_g2419</name>
</gene>
<accession>A0ACC1T9B9</accession>
<protein>
    <submittedName>
        <fullName evidence="1">Uncharacterized protein</fullName>
    </submittedName>
</protein>
<dbReference type="EMBL" id="JANHOG010000304">
    <property type="protein sequence ID" value="KAJ3555723.1"/>
    <property type="molecule type" value="Genomic_DNA"/>
</dbReference>
<keyword evidence="2" id="KW-1185">Reference proteome</keyword>
<evidence type="ECO:0000313" key="1">
    <source>
        <dbReference type="EMBL" id="KAJ3555723.1"/>
    </source>
</evidence>
<comment type="caution">
    <text evidence="1">The sequence shown here is derived from an EMBL/GenBank/DDBJ whole genome shotgun (WGS) entry which is preliminary data.</text>
</comment>
<name>A0ACC1T9B9_9APHY</name>